<gene>
    <name evidence="1" type="ORF">BG844_29715</name>
</gene>
<evidence type="ECO:0000313" key="2">
    <source>
        <dbReference type="Proteomes" id="UP000182486"/>
    </source>
</evidence>
<organism evidence="1 2">
    <name type="scientific">Couchioplanes caeruleus subsp. caeruleus</name>
    <dbReference type="NCBI Taxonomy" id="56427"/>
    <lineage>
        <taxon>Bacteria</taxon>
        <taxon>Bacillati</taxon>
        <taxon>Actinomycetota</taxon>
        <taxon>Actinomycetes</taxon>
        <taxon>Micromonosporales</taxon>
        <taxon>Micromonosporaceae</taxon>
        <taxon>Couchioplanes</taxon>
    </lineage>
</organism>
<reference evidence="1 2" key="1">
    <citation type="submission" date="2016-09" db="EMBL/GenBank/DDBJ databases">
        <title>Couchioplanes caeruleus draft genome sequence.</title>
        <authorList>
            <person name="Sheehan J."/>
            <person name="Caffrey P."/>
        </authorList>
    </citation>
    <scope>NUCLEOTIDE SEQUENCE [LARGE SCALE GENOMIC DNA]</scope>
    <source>
        <strain evidence="1 2">DSM 43634</strain>
    </source>
</reference>
<evidence type="ECO:0000313" key="1">
    <source>
        <dbReference type="EMBL" id="OJF10857.1"/>
    </source>
</evidence>
<dbReference type="AlphaFoldDB" id="A0A1K0FDF9"/>
<dbReference type="Proteomes" id="UP000182486">
    <property type="component" value="Unassembled WGS sequence"/>
</dbReference>
<accession>A0A1K0FDF9</accession>
<name>A0A1K0FDF9_9ACTN</name>
<proteinExistence type="predicted"/>
<sequence length="94" mass="10857">MRMTFEVGVAERHEVVFSFSKFWGGLSIRVDGVNIVRTVRVSSIELVKRWEFVVGEQEQHHVRIEKHRQLLFAGFRPQPVYAYVDGQLVAEAVA</sequence>
<protein>
    <submittedName>
        <fullName evidence="1">Uncharacterized protein</fullName>
    </submittedName>
</protein>
<keyword evidence="2" id="KW-1185">Reference proteome</keyword>
<dbReference type="EMBL" id="MEIA01000449">
    <property type="protein sequence ID" value="OJF10857.1"/>
    <property type="molecule type" value="Genomic_DNA"/>
</dbReference>
<comment type="caution">
    <text evidence="1">The sequence shown here is derived from an EMBL/GenBank/DDBJ whole genome shotgun (WGS) entry which is preliminary data.</text>
</comment>